<dbReference type="Proteomes" id="UP001472866">
    <property type="component" value="Chromosome 01"/>
</dbReference>
<feature type="chain" id="PRO_5043545271" description="Thioredoxin domain-containing protein" evidence="1">
    <location>
        <begin position="19"/>
        <end position="217"/>
    </location>
</feature>
<dbReference type="InterPro" id="IPR036249">
    <property type="entry name" value="Thioredoxin-like_sf"/>
</dbReference>
<dbReference type="Gene3D" id="3.40.30.10">
    <property type="entry name" value="Glutaredoxin"/>
    <property type="match status" value="1"/>
</dbReference>
<evidence type="ECO:0008006" key="4">
    <source>
        <dbReference type="Google" id="ProtNLM"/>
    </source>
</evidence>
<reference evidence="2 3" key="1">
    <citation type="submission" date="2024-03" db="EMBL/GenBank/DDBJ databases">
        <title>Complete genome sequence of the green alga Chloropicon roscoffensis RCC1871.</title>
        <authorList>
            <person name="Lemieux C."/>
            <person name="Pombert J.-F."/>
            <person name="Otis C."/>
            <person name="Turmel M."/>
        </authorList>
    </citation>
    <scope>NUCLEOTIDE SEQUENCE [LARGE SCALE GENOMIC DNA]</scope>
    <source>
        <strain evidence="2 3">RCC1871</strain>
    </source>
</reference>
<name>A0AAX4NYA2_9CHLO</name>
<proteinExistence type="predicted"/>
<organism evidence="2 3">
    <name type="scientific">Chloropicon roscoffensis</name>
    <dbReference type="NCBI Taxonomy" id="1461544"/>
    <lineage>
        <taxon>Eukaryota</taxon>
        <taxon>Viridiplantae</taxon>
        <taxon>Chlorophyta</taxon>
        <taxon>Chloropicophyceae</taxon>
        <taxon>Chloropicales</taxon>
        <taxon>Chloropicaceae</taxon>
        <taxon>Chloropicon</taxon>
    </lineage>
</organism>
<feature type="signal peptide" evidence="1">
    <location>
        <begin position="1"/>
        <end position="18"/>
    </location>
</feature>
<evidence type="ECO:0000313" key="2">
    <source>
        <dbReference type="EMBL" id="WZN58534.1"/>
    </source>
</evidence>
<dbReference type="SUPFAM" id="SSF52833">
    <property type="entry name" value="Thioredoxin-like"/>
    <property type="match status" value="1"/>
</dbReference>
<sequence>MRAAELLLAVVLCATAIALPGVVGKTRGAARGGENTLWNTREPGLRRVLQRAQNLTASDADGRPPCLVFLLYSTSCPFSRTLYDDVEALSAQYGKRVAFVAMEKSHSSLNLLMQFGFHAVPQIVVYSPAGQEKLRGSNKTTALRNYLRNVEGKQREWKCDSKAFDGVLPAGEREPRPTEWRDGSQEMARVTWCIVGLLGLYYASVRLCGSFRKSHEE</sequence>
<evidence type="ECO:0000313" key="3">
    <source>
        <dbReference type="Proteomes" id="UP001472866"/>
    </source>
</evidence>
<accession>A0AAX4NYA2</accession>
<dbReference type="EMBL" id="CP151501">
    <property type="protein sequence ID" value="WZN58534.1"/>
    <property type="molecule type" value="Genomic_DNA"/>
</dbReference>
<keyword evidence="1" id="KW-0732">Signal</keyword>
<gene>
    <name evidence="2" type="ORF">HKI87_01g00570</name>
</gene>
<keyword evidence="3" id="KW-1185">Reference proteome</keyword>
<dbReference type="AlphaFoldDB" id="A0AAX4NYA2"/>
<protein>
    <recommendedName>
        <fullName evidence="4">Thioredoxin domain-containing protein</fullName>
    </recommendedName>
</protein>
<evidence type="ECO:0000256" key="1">
    <source>
        <dbReference type="SAM" id="SignalP"/>
    </source>
</evidence>